<evidence type="ECO:0000256" key="7">
    <source>
        <dbReference type="ARBA" id="ARBA00023136"/>
    </source>
</evidence>
<evidence type="ECO:0000256" key="8">
    <source>
        <dbReference type="RuleBase" id="RU363041"/>
    </source>
</evidence>
<feature type="transmembrane region" description="Helical" evidence="8">
    <location>
        <begin position="235"/>
        <end position="253"/>
    </location>
</feature>
<dbReference type="Pfam" id="PF01925">
    <property type="entry name" value="TauE"/>
    <property type="match status" value="1"/>
</dbReference>
<keyword evidence="3" id="KW-0813">Transport</keyword>
<feature type="transmembrane region" description="Helical" evidence="8">
    <location>
        <begin position="117"/>
        <end position="150"/>
    </location>
</feature>
<feature type="transmembrane region" description="Helical" evidence="8">
    <location>
        <begin position="170"/>
        <end position="197"/>
    </location>
</feature>
<feature type="transmembrane region" description="Helical" evidence="8">
    <location>
        <begin position="40"/>
        <end position="57"/>
    </location>
</feature>
<evidence type="ECO:0000256" key="1">
    <source>
        <dbReference type="ARBA" id="ARBA00004651"/>
    </source>
</evidence>
<dbReference type="AlphaFoldDB" id="A0A432WVT6"/>
<dbReference type="InterPro" id="IPR002781">
    <property type="entry name" value="TM_pro_TauE-like"/>
</dbReference>
<comment type="caution">
    <text evidence="9">The sequence shown here is derived from an EMBL/GenBank/DDBJ whole genome shotgun (WGS) entry which is preliminary data.</text>
</comment>
<feature type="transmembrane region" description="Helical" evidence="8">
    <location>
        <begin position="209"/>
        <end position="229"/>
    </location>
</feature>
<feature type="transmembrane region" description="Helical" evidence="8">
    <location>
        <begin position="64"/>
        <end position="81"/>
    </location>
</feature>
<protein>
    <recommendedName>
        <fullName evidence="8">Probable membrane transporter protein</fullName>
    </recommendedName>
</protein>
<organism evidence="9 10">
    <name type="scientific">Aliidiomarina taiwanensis</name>
    <dbReference type="NCBI Taxonomy" id="946228"/>
    <lineage>
        <taxon>Bacteria</taxon>
        <taxon>Pseudomonadati</taxon>
        <taxon>Pseudomonadota</taxon>
        <taxon>Gammaproteobacteria</taxon>
        <taxon>Alteromonadales</taxon>
        <taxon>Idiomarinaceae</taxon>
        <taxon>Aliidiomarina</taxon>
    </lineage>
</organism>
<name>A0A432WVT6_9GAMM</name>
<dbReference type="Proteomes" id="UP000286976">
    <property type="component" value="Unassembled WGS sequence"/>
</dbReference>
<dbReference type="PANTHER" id="PTHR30269">
    <property type="entry name" value="TRANSMEMBRANE PROTEIN YFCA"/>
    <property type="match status" value="1"/>
</dbReference>
<dbReference type="GO" id="GO:0005886">
    <property type="term" value="C:plasma membrane"/>
    <property type="evidence" value="ECO:0007669"/>
    <property type="project" value="UniProtKB-SubCell"/>
</dbReference>
<evidence type="ECO:0000256" key="3">
    <source>
        <dbReference type="ARBA" id="ARBA00022448"/>
    </source>
</evidence>
<feature type="transmembrane region" description="Helical" evidence="8">
    <location>
        <begin position="265"/>
        <end position="281"/>
    </location>
</feature>
<keyword evidence="6 8" id="KW-1133">Transmembrane helix</keyword>
<gene>
    <name evidence="9" type="ORF">CWE15_11020</name>
</gene>
<dbReference type="InterPro" id="IPR052017">
    <property type="entry name" value="TSUP"/>
</dbReference>
<proteinExistence type="inferred from homology"/>
<keyword evidence="7 8" id="KW-0472">Membrane</keyword>
<comment type="similarity">
    <text evidence="2 8">Belongs to the 4-toluene sulfonate uptake permease (TSUP) (TC 2.A.102) family.</text>
</comment>
<dbReference type="PANTHER" id="PTHR30269:SF37">
    <property type="entry name" value="MEMBRANE TRANSPORTER PROTEIN"/>
    <property type="match status" value="1"/>
</dbReference>
<reference evidence="9 10" key="1">
    <citation type="journal article" date="2011" name="Front. Microbiol.">
        <title>Genomic signatures of strain selection and enhancement in Bacillus atrophaeus var. globigii, a historical biowarfare simulant.</title>
        <authorList>
            <person name="Gibbons H.S."/>
            <person name="Broomall S.M."/>
            <person name="McNew L.A."/>
            <person name="Daligault H."/>
            <person name="Chapman C."/>
            <person name="Bruce D."/>
            <person name="Karavis M."/>
            <person name="Krepps M."/>
            <person name="McGregor P.A."/>
            <person name="Hong C."/>
            <person name="Park K.H."/>
            <person name="Akmal A."/>
            <person name="Feldman A."/>
            <person name="Lin J.S."/>
            <person name="Chang W.E."/>
            <person name="Higgs B.W."/>
            <person name="Demirev P."/>
            <person name="Lindquist J."/>
            <person name="Liem A."/>
            <person name="Fochler E."/>
            <person name="Read T.D."/>
            <person name="Tapia R."/>
            <person name="Johnson S."/>
            <person name="Bishop-Lilly K.A."/>
            <person name="Detter C."/>
            <person name="Han C."/>
            <person name="Sozhamannan S."/>
            <person name="Rosenzweig C.N."/>
            <person name="Skowronski E.W."/>
        </authorList>
    </citation>
    <scope>NUCLEOTIDE SEQUENCE [LARGE SCALE GENOMIC DNA]</scope>
    <source>
        <strain evidence="9 10">AIT1</strain>
    </source>
</reference>
<accession>A0A432WVT6</accession>
<keyword evidence="4 8" id="KW-1003">Cell membrane</keyword>
<evidence type="ECO:0000256" key="2">
    <source>
        <dbReference type="ARBA" id="ARBA00009142"/>
    </source>
</evidence>
<keyword evidence="5 8" id="KW-0812">Transmembrane</keyword>
<evidence type="ECO:0000313" key="9">
    <source>
        <dbReference type="EMBL" id="RUO37885.1"/>
    </source>
</evidence>
<comment type="subcellular location">
    <subcellularLocation>
        <location evidence="1 8">Cell membrane</location>
        <topology evidence="1 8">Multi-pass membrane protein</topology>
    </subcellularLocation>
</comment>
<evidence type="ECO:0000256" key="5">
    <source>
        <dbReference type="ARBA" id="ARBA00022692"/>
    </source>
</evidence>
<evidence type="ECO:0000256" key="4">
    <source>
        <dbReference type="ARBA" id="ARBA00022475"/>
    </source>
</evidence>
<dbReference type="EMBL" id="PIPQ01000010">
    <property type="protein sequence ID" value="RUO37885.1"/>
    <property type="molecule type" value="Genomic_DNA"/>
</dbReference>
<evidence type="ECO:0000256" key="6">
    <source>
        <dbReference type="ARBA" id="ARBA00022989"/>
    </source>
</evidence>
<keyword evidence="10" id="KW-1185">Reference proteome</keyword>
<evidence type="ECO:0000313" key="10">
    <source>
        <dbReference type="Proteomes" id="UP000286976"/>
    </source>
</evidence>
<sequence>MLFGFCFGISSLQITLLLYVSGMGLALCLCDTECFLKGSFYMAVEWVLLGVFIWLAFTSEAITGFGSIVIAVALGSMLFSIPELLPVLVPLSVIMSTTLIIKFHRHINTKLLFQRIFPFIGAGMVVGIVLLERLSAEALKVAFACLLIWFASRELYKLYNRLEPKPKPNWWQPIWTFCAGITHGLFASGGPLLVYALNSEQVPKAQFRATLVSVWFGLNVVYVSVMFWQGKVQPVLPYIACYVPVLALSFWGGHKLHQRVSERQFRVLVYCLLLLSALTMLF</sequence>